<dbReference type="Pfam" id="PF00083">
    <property type="entry name" value="Sugar_tr"/>
    <property type="match status" value="1"/>
</dbReference>
<feature type="domain" description="Major facilitator superfamily (MFS) profile" evidence="6">
    <location>
        <begin position="42"/>
        <end position="479"/>
    </location>
</feature>
<feature type="transmembrane region" description="Helical" evidence="5">
    <location>
        <begin position="454"/>
        <end position="475"/>
    </location>
</feature>
<feature type="transmembrane region" description="Helical" evidence="5">
    <location>
        <begin position="286"/>
        <end position="313"/>
    </location>
</feature>
<dbReference type="GO" id="GO:0022857">
    <property type="term" value="F:transmembrane transporter activity"/>
    <property type="evidence" value="ECO:0007669"/>
    <property type="project" value="InterPro"/>
</dbReference>
<dbReference type="InterPro" id="IPR020846">
    <property type="entry name" value="MFS_dom"/>
</dbReference>
<dbReference type="EMBL" id="CAKOGL010000004">
    <property type="protein sequence ID" value="CAH2085441.1"/>
    <property type="molecule type" value="Genomic_DNA"/>
</dbReference>
<name>A0AAU9TEA2_EUPED</name>
<dbReference type="SUPFAM" id="SSF103473">
    <property type="entry name" value="MFS general substrate transporter"/>
    <property type="match status" value="1"/>
</dbReference>
<dbReference type="InterPro" id="IPR036259">
    <property type="entry name" value="MFS_trans_sf"/>
</dbReference>
<reference evidence="7" key="1">
    <citation type="submission" date="2022-03" db="EMBL/GenBank/DDBJ databases">
        <authorList>
            <person name="Tunstrom K."/>
        </authorList>
    </citation>
    <scope>NUCLEOTIDE SEQUENCE</scope>
</reference>
<evidence type="ECO:0000256" key="2">
    <source>
        <dbReference type="ARBA" id="ARBA00022692"/>
    </source>
</evidence>
<feature type="transmembrane region" description="Helical" evidence="5">
    <location>
        <begin position="426"/>
        <end position="448"/>
    </location>
</feature>
<organism evidence="7 8">
    <name type="scientific">Euphydryas editha</name>
    <name type="common">Edith's checkerspot</name>
    <dbReference type="NCBI Taxonomy" id="104508"/>
    <lineage>
        <taxon>Eukaryota</taxon>
        <taxon>Metazoa</taxon>
        <taxon>Ecdysozoa</taxon>
        <taxon>Arthropoda</taxon>
        <taxon>Hexapoda</taxon>
        <taxon>Insecta</taxon>
        <taxon>Pterygota</taxon>
        <taxon>Neoptera</taxon>
        <taxon>Endopterygota</taxon>
        <taxon>Lepidoptera</taxon>
        <taxon>Glossata</taxon>
        <taxon>Ditrysia</taxon>
        <taxon>Papilionoidea</taxon>
        <taxon>Nymphalidae</taxon>
        <taxon>Nymphalinae</taxon>
        <taxon>Euphydryas</taxon>
    </lineage>
</organism>
<dbReference type="PROSITE" id="PS00217">
    <property type="entry name" value="SUGAR_TRANSPORT_2"/>
    <property type="match status" value="1"/>
</dbReference>
<dbReference type="PROSITE" id="PS50850">
    <property type="entry name" value="MFS"/>
    <property type="match status" value="1"/>
</dbReference>
<dbReference type="AlphaFoldDB" id="A0AAU9TEA2"/>
<feature type="transmembrane region" description="Helical" evidence="5">
    <location>
        <begin position="197"/>
        <end position="215"/>
    </location>
</feature>
<evidence type="ECO:0000256" key="3">
    <source>
        <dbReference type="ARBA" id="ARBA00022989"/>
    </source>
</evidence>
<keyword evidence="4 5" id="KW-0472">Membrane</keyword>
<dbReference type="GO" id="GO:0016020">
    <property type="term" value="C:membrane"/>
    <property type="evidence" value="ECO:0007669"/>
    <property type="project" value="UniProtKB-SubCell"/>
</dbReference>
<evidence type="ECO:0000313" key="7">
    <source>
        <dbReference type="EMBL" id="CAH2085441.1"/>
    </source>
</evidence>
<comment type="subcellular location">
    <subcellularLocation>
        <location evidence="1">Membrane</location>
        <topology evidence="1">Multi-pass membrane protein</topology>
    </subcellularLocation>
</comment>
<feature type="transmembrane region" description="Helical" evidence="5">
    <location>
        <begin position="389"/>
        <end position="414"/>
    </location>
</feature>
<feature type="transmembrane region" description="Helical" evidence="5">
    <location>
        <begin position="112"/>
        <end position="130"/>
    </location>
</feature>
<evidence type="ECO:0000259" key="6">
    <source>
        <dbReference type="PROSITE" id="PS50850"/>
    </source>
</evidence>
<dbReference type="PANTHER" id="PTHR48021">
    <property type="match status" value="1"/>
</dbReference>
<dbReference type="InterPro" id="IPR005829">
    <property type="entry name" value="Sugar_transporter_CS"/>
</dbReference>
<keyword evidence="2 5" id="KW-0812">Transmembrane</keyword>
<feature type="transmembrane region" description="Helical" evidence="5">
    <location>
        <begin position="325"/>
        <end position="345"/>
    </location>
</feature>
<dbReference type="InterPro" id="IPR005828">
    <property type="entry name" value="MFS_sugar_transport-like"/>
</dbReference>
<feature type="transmembrane region" description="Helical" evidence="5">
    <location>
        <begin position="357"/>
        <end position="377"/>
    </location>
</feature>
<keyword evidence="3 5" id="KW-1133">Transmembrane helix</keyword>
<evidence type="ECO:0000313" key="8">
    <source>
        <dbReference type="Proteomes" id="UP001153954"/>
    </source>
</evidence>
<evidence type="ECO:0000256" key="4">
    <source>
        <dbReference type="ARBA" id="ARBA00023136"/>
    </source>
</evidence>
<evidence type="ECO:0000256" key="1">
    <source>
        <dbReference type="ARBA" id="ARBA00004141"/>
    </source>
</evidence>
<dbReference type="PANTHER" id="PTHR48021:SF68">
    <property type="entry name" value="MAJOR FACILITATOR SUPERFAMILY (MFS) PROFILE DOMAIN-CONTAINING PROTEIN"/>
    <property type="match status" value="1"/>
</dbReference>
<dbReference type="Gene3D" id="1.20.1250.20">
    <property type="entry name" value="MFS general substrate transporter like domains"/>
    <property type="match status" value="1"/>
</dbReference>
<protein>
    <recommendedName>
        <fullName evidence="6">Major facilitator superfamily (MFS) profile domain-containing protein</fullName>
    </recommendedName>
</protein>
<evidence type="ECO:0000256" key="5">
    <source>
        <dbReference type="SAM" id="Phobius"/>
    </source>
</evidence>
<dbReference type="InterPro" id="IPR050549">
    <property type="entry name" value="MFS_Trehalose_Transporter"/>
</dbReference>
<feature type="transmembrane region" description="Helical" evidence="5">
    <location>
        <begin position="169"/>
        <end position="191"/>
    </location>
</feature>
<proteinExistence type="predicted"/>
<accession>A0AAU9TEA2</accession>
<keyword evidence="8" id="KW-1185">Reference proteome</keyword>
<feature type="transmembrane region" description="Helical" evidence="5">
    <location>
        <begin position="84"/>
        <end position="105"/>
    </location>
</feature>
<dbReference type="Proteomes" id="UP001153954">
    <property type="component" value="Unassembled WGS sequence"/>
</dbReference>
<gene>
    <name evidence="7" type="ORF">EEDITHA_LOCUS1916</name>
</gene>
<comment type="caution">
    <text evidence="7">The sequence shown here is derived from an EMBL/GenBank/DDBJ whole genome shotgun (WGS) entry which is preliminary data.</text>
</comment>
<feature type="transmembrane region" description="Helical" evidence="5">
    <location>
        <begin position="40"/>
        <end position="64"/>
    </location>
</feature>
<sequence>MKKNKDTCNYEVVNSIDDSDETGTAIDRARLSLWNLLRQVLISSTMWTLYFIYGLQIGAPTVIIPQLQKEANSSTLISDDLGSWLSSMFSVGALPWTLILPVVGYKIGRKKTYIFICFIGFIGVLIIFLSKTITHILVGEFVMGIILGGHNTISPFIITEYSSPKYRGLFMTIKSASGLWGIWVANTIGTYWHWKKIYLLMFLCNVYTLTVFAWPESPYWLAKQRRITECAGTFRSLKGTSEDAEKELENIINSFELNENNVENFDTKSFNSFYNTFFKLLMTKTYYCPLLLAILICVQYHMTGKLICSIYAIQILKKITQNDTMAYKGMLILDGITVFSTYCGCVVSRFCKRRKMLFTTSLLTITFLYIFSLYLFLVHQTIIVENNIISISLLAFFSITVCSGPMILLTSIYGELISFKHHRSSTMIYGATNTIVMAVSLKSSLFLFKQLTLPGLFLFFAVSSSIITFILYLYLPETKNKSCYEIENYFKKIPDQKTKGTMIMQPDL</sequence>